<feature type="region of interest" description="Disordered" evidence="1">
    <location>
        <begin position="56"/>
        <end position="80"/>
    </location>
</feature>
<dbReference type="Proteomes" id="UP001549291">
    <property type="component" value="Unassembled WGS sequence"/>
</dbReference>
<protein>
    <submittedName>
        <fullName evidence="2">Uncharacterized protein</fullName>
    </submittedName>
</protein>
<proteinExistence type="predicted"/>
<comment type="caution">
    <text evidence="2">The sequence shown here is derived from an EMBL/GenBank/DDBJ whole genome shotgun (WGS) entry which is preliminary data.</text>
</comment>
<gene>
    <name evidence="2" type="ORF">ABIF63_008953</name>
</gene>
<feature type="compositionally biased region" description="Basic and acidic residues" evidence="1">
    <location>
        <begin position="56"/>
        <end position="72"/>
    </location>
</feature>
<accession>A0ABV2S6P5</accession>
<evidence type="ECO:0000313" key="2">
    <source>
        <dbReference type="EMBL" id="MET4724847.1"/>
    </source>
</evidence>
<name>A0ABV2S6P5_BRAJP</name>
<evidence type="ECO:0000313" key="3">
    <source>
        <dbReference type="Proteomes" id="UP001549291"/>
    </source>
</evidence>
<organism evidence="2 3">
    <name type="scientific">Bradyrhizobium japonicum</name>
    <dbReference type="NCBI Taxonomy" id="375"/>
    <lineage>
        <taxon>Bacteria</taxon>
        <taxon>Pseudomonadati</taxon>
        <taxon>Pseudomonadota</taxon>
        <taxon>Alphaproteobacteria</taxon>
        <taxon>Hyphomicrobiales</taxon>
        <taxon>Nitrobacteraceae</taxon>
        <taxon>Bradyrhizobium</taxon>
    </lineage>
</organism>
<dbReference type="EMBL" id="JBEPTQ010000002">
    <property type="protein sequence ID" value="MET4724847.1"/>
    <property type="molecule type" value="Genomic_DNA"/>
</dbReference>
<keyword evidence="3" id="KW-1185">Reference proteome</keyword>
<reference evidence="2 3" key="1">
    <citation type="submission" date="2024-06" db="EMBL/GenBank/DDBJ databases">
        <title>Genomic Encyclopedia of Type Strains, Phase V (KMG-V): Genome sequencing to study the core and pangenomes of soil and plant-associated prokaryotes.</title>
        <authorList>
            <person name="Whitman W."/>
        </authorList>
    </citation>
    <scope>NUCLEOTIDE SEQUENCE [LARGE SCALE GENOMIC DNA]</scope>
    <source>
        <strain evidence="2 3">USDA 160</strain>
    </source>
</reference>
<evidence type="ECO:0000256" key="1">
    <source>
        <dbReference type="SAM" id="MobiDB-lite"/>
    </source>
</evidence>
<dbReference type="RefSeq" id="WP_038950823.1">
    <property type="nucleotide sequence ID" value="NZ_JBEPTQ010000002.1"/>
</dbReference>
<sequence length="138" mass="14138">MALNSPSAFACGGIFDAACNTAHGGLSPDNVAKQTAKVVQDAAATTVKAVDDTGKTVEKSAHDGGHTLEKAAQDGGGKTIEKAAQDSGKTIEKAVQDTGKAGETVYKFGVRQIESIGDSVKALGRSGDKWTINWCDSP</sequence>